<dbReference type="RefSeq" id="WP_168075055.1">
    <property type="nucleotide sequence ID" value="NZ_BAAAQJ010000008.1"/>
</dbReference>
<evidence type="ECO:0000313" key="5">
    <source>
        <dbReference type="Proteomes" id="UP000653674"/>
    </source>
</evidence>
<dbReference type="InterPro" id="IPR003658">
    <property type="entry name" value="Anti-sigma_ant"/>
</dbReference>
<organism evidence="4 5">
    <name type="scientific">Planosporangium flavigriseum</name>
    <dbReference type="NCBI Taxonomy" id="373681"/>
    <lineage>
        <taxon>Bacteria</taxon>
        <taxon>Bacillati</taxon>
        <taxon>Actinomycetota</taxon>
        <taxon>Actinomycetes</taxon>
        <taxon>Micromonosporales</taxon>
        <taxon>Micromonosporaceae</taxon>
        <taxon>Planosporangium</taxon>
    </lineage>
</organism>
<comment type="similarity">
    <text evidence="1 2">Belongs to the anti-sigma-factor antagonist family.</text>
</comment>
<dbReference type="GO" id="GO:0043856">
    <property type="term" value="F:anti-sigma factor antagonist activity"/>
    <property type="evidence" value="ECO:0007669"/>
    <property type="project" value="InterPro"/>
</dbReference>
<sequence length="114" mass="12135">MQPAVNRVGDPLALTRSVASDGTVCLAAWGEIDICNVDRLRTVIESSINEPTTRCLTLDLADLDYIDSMGVSALIGGLRLAQQNGTTFAVVNPRGEVLRVLKILGLDQVLSPDA</sequence>
<dbReference type="Pfam" id="PF01740">
    <property type="entry name" value="STAS"/>
    <property type="match status" value="1"/>
</dbReference>
<dbReference type="SUPFAM" id="SSF52091">
    <property type="entry name" value="SpoIIaa-like"/>
    <property type="match status" value="1"/>
</dbReference>
<dbReference type="PANTHER" id="PTHR33495:SF2">
    <property type="entry name" value="ANTI-SIGMA FACTOR ANTAGONIST TM_1081-RELATED"/>
    <property type="match status" value="1"/>
</dbReference>
<accession>A0A8J3LJN0</accession>
<proteinExistence type="inferred from homology"/>
<dbReference type="EMBL" id="BONU01000002">
    <property type="protein sequence ID" value="GIG71893.1"/>
    <property type="molecule type" value="Genomic_DNA"/>
</dbReference>
<evidence type="ECO:0000313" key="4">
    <source>
        <dbReference type="EMBL" id="GIG71893.1"/>
    </source>
</evidence>
<dbReference type="CDD" id="cd07043">
    <property type="entry name" value="STAS_anti-anti-sigma_factors"/>
    <property type="match status" value="1"/>
</dbReference>
<evidence type="ECO:0000256" key="2">
    <source>
        <dbReference type="RuleBase" id="RU003749"/>
    </source>
</evidence>
<reference evidence="4" key="1">
    <citation type="submission" date="2021-01" db="EMBL/GenBank/DDBJ databases">
        <title>Whole genome shotgun sequence of Planosporangium flavigriseum NBRC 105377.</title>
        <authorList>
            <person name="Komaki H."/>
            <person name="Tamura T."/>
        </authorList>
    </citation>
    <scope>NUCLEOTIDE SEQUENCE</scope>
    <source>
        <strain evidence="4">NBRC 105377</strain>
    </source>
</reference>
<dbReference type="PROSITE" id="PS50801">
    <property type="entry name" value="STAS"/>
    <property type="match status" value="1"/>
</dbReference>
<evidence type="ECO:0000256" key="1">
    <source>
        <dbReference type="ARBA" id="ARBA00009013"/>
    </source>
</evidence>
<gene>
    <name evidence="4" type="primary">rsbV_1</name>
    <name evidence="4" type="ORF">Pfl04_02970</name>
</gene>
<dbReference type="InterPro" id="IPR002645">
    <property type="entry name" value="STAS_dom"/>
</dbReference>
<protein>
    <recommendedName>
        <fullName evidence="2">Anti-sigma factor antagonist</fullName>
    </recommendedName>
</protein>
<name>A0A8J3LJN0_9ACTN</name>
<dbReference type="AlphaFoldDB" id="A0A8J3LJN0"/>
<comment type="caution">
    <text evidence="4">The sequence shown here is derived from an EMBL/GenBank/DDBJ whole genome shotgun (WGS) entry which is preliminary data.</text>
</comment>
<feature type="domain" description="STAS" evidence="3">
    <location>
        <begin position="13"/>
        <end position="114"/>
    </location>
</feature>
<evidence type="ECO:0000259" key="3">
    <source>
        <dbReference type="PROSITE" id="PS50801"/>
    </source>
</evidence>
<keyword evidence="5" id="KW-1185">Reference proteome</keyword>
<dbReference type="PANTHER" id="PTHR33495">
    <property type="entry name" value="ANTI-SIGMA FACTOR ANTAGONIST TM_1081-RELATED-RELATED"/>
    <property type="match status" value="1"/>
</dbReference>
<dbReference type="NCBIfam" id="TIGR00377">
    <property type="entry name" value="ant_ant_sig"/>
    <property type="match status" value="1"/>
</dbReference>
<dbReference type="InterPro" id="IPR036513">
    <property type="entry name" value="STAS_dom_sf"/>
</dbReference>
<dbReference type="Gene3D" id="3.30.750.24">
    <property type="entry name" value="STAS domain"/>
    <property type="match status" value="1"/>
</dbReference>
<dbReference type="Proteomes" id="UP000653674">
    <property type="component" value="Unassembled WGS sequence"/>
</dbReference>